<keyword evidence="2" id="KW-0436">Ligase</keyword>
<dbReference type="PROSITE" id="PS50862">
    <property type="entry name" value="AA_TRNA_LIGASE_II"/>
    <property type="match status" value="1"/>
</dbReference>
<dbReference type="InterPro" id="IPR006195">
    <property type="entry name" value="aa-tRNA-synth_II"/>
</dbReference>
<evidence type="ECO:0000256" key="2">
    <source>
        <dbReference type="ARBA" id="ARBA00022598"/>
    </source>
</evidence>
<dbReference type="EMBL" id="MEVH01000002">
    <property type="protein sequence ID" value="OGC52354.1"/>
    <property type="molecule type" value="Genomic_DNA"/>
</dbReference>
<dbReference type="InterPro" id="IPR045864">
    <property type="entry name" value="aa-tRNA-synth_II/BPL/LPL"/>
</dbReference>
<dbReference type="SUPFAM" id="SSF55681">
    <property type="entry name" value="Class II aaRS and biotin synthetases"/>
    <property type="match status" value="1"/>
</dbReference>
<accession>A0A1F4V5C9</accession>
<keyword evidence="4" id="KW-0067">ATP-binding</keyword>
<dbReference type="GO" id="GO:0003723">
    <property type="term" value="F:RNA binding"/>
    <property type="evidence" value="ECO:0007669"/>
    <property type="project" value="TreeGrafter"/>
</dbReference>
<proteinExistence type="predicted"/>
<dbReference type="GO" id="GO:0005829">
    <property type="term" value="C:cytosol"/>
    <property type="evidence" value="ECO:0007669"/>
    <property type="project" value="TreeGrafter"/>
</dbReference>
<dbReference type="GO" id="GO:0017101">
    <property type="term" value="C:aminoacyl-tRNA synthetase multienzyme complex"/>
    <property type="evidence" value="ECO:0007669"/>
    <property type="project" value="TreeGrafter"/>
</dbReference>
<comment type="caution">
    <text evidence="6">The sequence shown here is derived from an EMBL/GenBank/DDBJ whole genome shotgun (WGS) entry which is preliminary data.</text>
</comment>
<dbReference type="STRING" id="1802624.A2982_03745"/>
<dbReference type="AlphaFoldDB" id="A0A1F4V5C9"/>
<evidence type="ECO:0000313" key="6">
    <source>
        <dbReference type="EMBL" id="OGC52354.1"/>
    </source>
</evidence>
<evidence type="ECO:0000313" key="7">
    <source>
        <dbReference type="Proteomes" id="UP000178771"/>
    </source>
</evidence>
<keyword evidence="1" id="KW-0963">Cytoplasm</keyword>
<evidence type="ECO:0000256" key="3">
    <source>
        <dbReference type="ARBA" id="ARBA00022741"/>
    </source>
</evidence>
<dbReference type="PANTHER" id="PTHR43450">
    <property type="entry name" value="ASPARTYL-TRNA SYNTHETASE"/>
    <property type="match status" value="1"/>
</dbReference>
<dbReference type="Proteomes" id="UP000178771">
    <property type="component" value="Unassembled WGS sequence"/>
</dbReference>
<dbReference type="GO" id="GO:0006422">
    <property type="term" value="P:aspartyl-tRNA aminoacylation"/>
    <property type="evidence" value="ECO:0007669"/>
    <property type="project" value="InterPro"/>
</dbReference>
<name>A0A1F4V5C9_UNCKA</name>
<dbReference type="PANTHER" id="PTHR43450:SF1">
    <property type="entry name" value="ASPARTATE--TRNA LIGASE, CYTOPLASMIC"/>
    <property type="match status" value="1"/>
</dbReference>
<sequence>MTEFTGWDFEISYIDSHMDVMAEEENMIVSGFERIKKDFPGLDITVPKTPFPKLTMKEAKEKLAKADIKSEKAGDLTPEEEREINKIVKNETGHEFLFVYDWPQEDRAFYHMRYGKNNEFSKSADLIYEGVEITTLAQREHRYDVLIKQADERGMSLETLKDYLSFFKYGCPPHGGAGIGPGRIIMGILGLNSVKEATFVPRDVKRVTP</sequence>
<feature type="domain" description="Aminoacyl-transfer RNA synthetases class-II family profile" evidence="5">
    <location>
        <begin position="1"/>
        <end position="209"/>
    </location>
</feature>
<protein>
    <recommendedName>
        <fullName evidence="5">Aminoacyl-transfer RNA synthetases class-II family profile domain-containing protein</fullName>
    </recommendedName>
</protein>
<reference evidence="6 7" key="1">
    <citation type="journal article" date="2016" name="Nat. Commun.">
        <title>Thousands of microbial genomes shed light on interconnected biogeochemical processes in an aquifer system.</title>
        <authorList>
            <person name="Anantharaman K."/>
            <person name="Brown C.T."/>
            <person name="Hug L.A."/>
            <person name="Sharon I."/>
            <person name="Castelle C.J."/>
            <person name="Probst A.J."/>
            <person name="Thomas B.C."/>
            <person name="Singh A."/>
            <person name="Wilkins M.J."/>
            <person name="Karaoz U."/>
            <person name="Brodie E.L."/>
            <person name="Williams K.H."/>
            <person name="Hubbard S.S."/>
            <person name="Banfield J.F."/>
        </authorList>
    </citation>
    <scope>NUCLEOTIDE SEQUENCE [LARGE SCALE GENOMIC DNA]</scope>
</reference>
<organism evidence="6 7">
    <name type="scientific">candidate division WWE3 bacterium RIFCSPLOWO2_01_FULL_39_13</name>
    <dbReference type="NCBI Taxonomy" id="1802624"/>
    <lineage>
        <taxon>Bacteria</taxon>
        <taxon>Katanobacteria</taxon>
    </lineage>
</organism>
<dbReference type="InterPro" id="IPR004523">
    <property type="entry name" value="Asp-tRNA_synthase_2"/>
</dbReference>
<dbReference type="GO" id="GO:0005524">
    <property type="term" value="F:ATP binding"/>
    <property type="evidence" value="ECO:0007669"/>
    <property type="project" value="InterPro"/>
</dbReference>
<dbReference type="Gene3D" id="3.30.930.10">
    <property type="entry name" value="Bira Bifunctional Protein, Domain 2"/>
    <property type="match status" value="1"/>
</dbReference>
<evidence type="ECO:0000259" key="5">
    <source>
        <dbReference type="PROSITE" id="PS50862"/>
    </source>
</evidence>
<evidence type="ECO:0000256" key="1">
    <source>
        <dbReference type="ARBA" id="ARBA00022490"/>
    </source>
</evidence>
<evidence type="ECO:0000256" key="4">
    <source>
        <dbReference type="ARBA" id="ARBA00022840"/>
    </source>
</evidence>
<dbReference type="Pfam" id="PF00152">
    <property type="entry name" value="tRNA-synt_2"/>
    <property type="match status" value="1"/>
</dbReference>
<dbReference type="InterPro" id="IPR004364">
    <property type="entry name" value="Aa-tRNA-synt_II"/>
</dbReference>
<keyword evidence="3" id="KW-0547">Nucleotide-binding</keyword>
<gene>
    <name evidence="6" type="ORF">A2982_03745</name>
</gene>
<dbReference type="GO" id="GO:0004815">
    <property type="term" value="F:aspartate-tRNA ligase activity"/>
    <property type="evidence" value="ECO:0007669"/>
    <property type="project" value="InterPro"/>
</dbReference>